<sequence length="48" mass="5778">MKSHLQKLRENIWLVSTVKTIFYFAVFLVLIYIYIDNNAGSNFIYNEF</sequence>
<dbReference type="AlphaFoldDB" id="A0A291KGT8"/>
<organism evidence="2 4">
    <name type="scientific">Brochothrix thermosphacta</name>
    <name type="common">Microbacterium thermosphactum</name>
    <dbReference type="NCBI Taxonomy" id="2756"/>
    <lineage>
        <taxon>Bacteria</taxon>
        <taxon>Bacillati</taxon>
        <taxon>Bacillota</taxon>
        <taxon>Bacilli</taxon>
        <taxon>Bacillales</taxon>
        <taxon>Listeriaceae</taxon>
        <taxon>Brochothrix</taxon>
    </lineage>
</organism>
<evidence type="ECO:0000313" key="3">
    <source>
        <dbReference type="EMBL" id="SPP27275.1"/>
    </source>
</evidence>
<name>A0A291KGT8_BROTH</name>
<dbReference type="Proteomes" id="UP000270190">
    <property type="component" value="Unassembled WGS sequence"/>
</dbReference>
<keyword evidence="1" id="KW-1133">Transmembrane helix</keyword>
<evidence type="ECO:0000256" key="1">
    <source>
        <dbReference type="SAM" id="Phobius"/>
    </source>
</evidence>
<evidence type="ECO:0000313" key="2">
    <source>
        <dbReference type="EMBL" id="ATF26284.1"/>
    </source>
</evidence>
<dbReference type="InterPro" id="IPR021008">
    <property type="entry name" value="DltX"/>
</dbReference>
<feature type="transmembrane region" description="Helical" evidence="1">
    <location>
        <begin position="12"/>
        <end position="35"/>
    </location>
</feature>
<reference evidence="3" key="2">
    <citation type="submission" date="2018-04" db="EMBL/GenBank/DDBJ databases">
        <authorList>
            <person name="Go L.Y."/>
            <person name="Mitchell J.A."/>
        </authorList>
    </citation>
    <scope>NUCLEOTIDE SEQUENCE</scope>
    <source>
        <strain evidence="3">BSAS1 3</strain>
    </source>
</reference>
<accession>A0A291KGT8</accession>
<reference evidence="5" key="3">
    <citation type="submission" date="2018-04" db="EMBL/GenBank/DDBJ databases">
        <authorList>
            <person name="Illikoud N."/>
        </authorList>
    </citation>
    <scope>NUCLEOTIDE SEQUENCE [LARGE SCALE GENOMIC DNA]</scope>
</reference>
<dbReference type="EMBL" id="CP023483">
    <property type="protein sequence ID" value="ATF26284.1"/>
    <property type="molecule type" value="Genomic_DNA"/>
</dbReference>
<keyword evidence="1" id="KW-0812">Transmembrane</keyword>
<keyword evidence="4" id="KW-1185">Reference proteome</keyword>
<proteinExistence type="predicted"/>
<dbReference type="Proteomes" id="UP000243591">
    <property type="component" value="Chromosome"/>
</dbReference>
<dbReference type="RefSeq" id="WP_080712920.1">
    <property type="nucleotide sequence ID" value="NZ_CBCPHX010000002.1"/>
</dbReference>
<dbReference type="Pfam" id="PF12459">
    <property type="entry name" value="DltX"/>
    <property type="match status" value="1"/>
</dbReference>
<dbReference type="KEGG" id="bths:CNY62_07790"/>
<dbReference type="GeneID" id="66537018"/>
<evidence type="ECO:0000313" key="4">
    <source>
        <dbReference type="Proteomes" id="UP000243591"/>
    </source>
</evidence>
<reference evidence="2 4" key="1">
    <citation type="submission" date="2017-09" db="EMBL/GenBank/DDBJ databases">
        <title>Complete Genome Sequences of Two Strains of the Meat Spoilage Bacterium Brochothrix thermosphacta Isolated from Ground Chicken.</title>
        <authorList>
            <person name="Paoli G.C."/>
            <person name="Wijey C."/>
            <person name="Chen C.-Y."/>
            <person name="Nguyen L."/>
            <person name="Yan X."/>
            <person name="Irwin P.L."/>
        </authorList>
    </citation>
    <scope>NUCLEOTIDE SEQUENCE [LARGE SCALE GENOMIC DNA]</scope>
    <source>
        <strain evidence="2 4">BI</strain>
    </source>
</reference>
<keyword evidence="1" id="KW-0472">Membrane</keyword>
<dbReference type="OrthoDB" id="2243021at2"/>
<dbReference type="EMBL" id="OUNC01000005">
    <property type="protein sequence ID" value="SPP27275.1"/>
    <property type="molecule type" value="Genomic_DNA"/>
</dbReference>
<protein>
    <submittedName>
        <fullName evidence="3">Putative D-Ala-teichoic acid biosynthesis protein</fullName>
    </submittedName>
    <submittedName>
        <fullName evidence="2">Teichoic acid D-Ala incorporation-associated protein DltX</fullName>
    </submittedName>
</protein>
<evidence type="ECO:0000313" key="5">
    <source>
        <dbReference type="Proteomes" id="UP000270190"/>
    </source>
</evidence>
<gene>
    <name evidence="3" type="ORF">BTBSAS_130055</name>
    <name evidence="2" type="ORF">CNY62_07790</name>
</gene>